<dbReference type="EMBL" id="ASPP01018470">
    <property type="protein sequence ID" value="ETO16221.1"/>
    <property type="molecule type" value="Genomic_DNA"/>
</dbReference>
<keyword evidence="2" id="KW-1185">Reference proteome</keyword>
<gene>
    <name evidence="1" type="ORF">RFI_21135</name>
</gene>
<dbReference type="AlphaFoldDB" id="X6MRC9"/>
<protein>
    <submittedName>
        <fullName evidence="1">Uncharacterized protein</fullName>
    </submittedName>
</protein>
<name>X6MRC9_RETFI</name>
<feature type="non-terminal residue" evidence="1">
    <location>
        <position position="1"/>
    </location>
</feature>
<proteinExistence type="predicted"/>
<organism evidence="1 2">
    <name type="scientific">Reticulomyxa filosa</name>
    <dbReference type="NCBI Taxonomy" id="46433"/>
    <lineage>
        <taxon>Eukaryota</taxon>
        <taxon>Sar</taxon>
        <taxon>Rhizaria</taxon>
        <taxon>Retaria</taxon>
        <taxon>Foraminifera</taxon>
        <taxon>Monothalamids</taxon>
        <taxon>Reticulomyxidae</taxon>
        <taxon>Reticulomyxa</taxon>
    </lineage>
</organism>
<accession>X6MRC9</accession>
<dbReference type="Proteomes" id="UP000023152">
    <property type="component" value="Unassembled WGS sequence"/>
</dbReference>
<reference evidence="1 2" key="1">
    <citation type="journal article" date="2013" name="Curr. Biol.">
        <title>The Genome of the Foraminiferan Reticulomyxa filosa.</title>
        <authorList>
            <person name="Glockner G."/>
            <person name="Hulsmann N."/>
            <person name="Schleicher M."/>
            <person name="Noegel A.A."/>
            <person name="Eichinger L."/>
            <person name="Gallinger C."/>
            <person name="Pawlowski J."/>
            <person name="Sierra R."/>
            <person name="Euteneuer U."/>
            <person name="Pillet L."/>
            <person name="Moustafa A."/>
            <person name="Platzer M."/>
            <person name="Groth M."/>
            <person name="Szafranski K."/>
            <person name="Schliwa M."/>
        </authorList>
    </citation>
    <scope>NUCLEOTIDE SEQUENCE [LARGE SCALE GENOMIC DNA]</scope>
</reference>
<evidence type="ECO:0000313" key="1">
    <source>
        <dbReference type="EMBL" id="ETO16221.1"/>
    </source>
</evidence>
<evidence type="ECO:0000313" key="2">
    <source>
        <dbReference type="Proteomes" id="UP000023152"/>
    </source>
</evidence>
<sequence>ENKTQRGLVVEDVVRKRVNTMNHVYTTLKQLETRTMAVGSKEYLRGLVEVRELQLIMSNHFLKYFFTTFVTRVSQAFHDLQLVSISVDDLHVLDLNGIQTLTQVLKRNKNDSNLAQNIQEIAQFLDALPDSDIVIMQVARQLTLATPYKEFIIGKSRPQTMLSSLTAHNTDQSNSFVILDLFITKLLEEWIGSICNIYGHSGSTNVRIALEDDVMAQVRPDHAANLIVSCVWGVNNTF</sequence>
<comment type="caution">
    <text evidence="1">The sequence shown here is derived from an EMBL/GenBank/DDBJ whole genome shotgun (WGS) entry which is preliminary data.</text>
</comment>